<gene>
    <name evidence="13" type="ORF">KY5_6728</name>
</gene>
<name>A0A291QJR3_9ACTN</name>
<evidence type="ECO:0000313" key="14">
    <source>
        <dbReference type="Proteomes" id="UP000221011"/>
    </source>
</evidence>
<keyword evidence="9" id="KW-0443">Lipid metabolism</keyword>
<dbReference type="Gene3D" id="1.10.620.20">
    <property type="entry name" value="Ribonucleotide Reductase, subunit A"/>
    <property type="match status" value="1"/>
</dbReference>
<feature type="compositionally biased region" description="Pro residues" evidence="12">
    <location>
        <begin position="1"/>
        <end position="10"/>
    </location>
</feature>
<evidence type="ECO:0000256" key="4">
    <source>
        <dbReference type="ARBA" id="ARBA00022516"/>
    </source>
</evidence>
<dbReference type="InterPro" id="IPR009078">
    <property type="entry name" value="Ferritin-like_SF"/>
</dbReference>
<comment type="subunit">
    <text evidence="3">Homodimer.</text>
</comment>
<feature type="binding site" evidence="11">
    <location>
        <position position="143"/>
    </location>
    <ligand>
        <name>Fe cation</name>
        <dbReference type="ChEBI" id="CHEBI:24875"/>
        <label>2</label>
    </ligand>
</feature>
<evidence type="ECO:0000256" key="12">
    <source>
        <dbReference type="SAM" id="MobiDB-lite"/>
    </source>
</evidence>
<feature type="compositionally biased region" description="Basic and acidic residues" evidence="12">
    <location>
        <begin position="11"/>
        <end position="40"/>
    </location>
</feature>
<proteinExistence type="inferred from homology"/>
<keyword evidence="10" id="KW-0275">Fatty acid biosynthesis</keyword>
<evidence type="ECO:0000256" key="6">
    <source>
        <dbReference type="ARBA" id="ARBA00022832"/>
    </source>
</evidence>
<dbReference type="GO" id="GO:0045300">
    <property type="term" value="F:stearoyl-[ACP] desaturase activity"/>
    <property type="evidence" value="ECO:0007669"/>
    <property type="project" value="UniProtKB-EC"/>
</dbReference>
<feature type="binding site" evidence="11">
    <location>
        <position position="146"/>
    </location>
    <ligand>
        <name>Fe cation</name>
        <dbReference type="ChEBI" id="CHEBI:24875"/>
        <label>1</label>
    </ligand>
</feature>
<comment type="cofactor">
    <cofactor evidence="11">
        <name>Fe cation</name>
        <dbReference type="ChEBI" id="CHEBI:24875"/>
    </cofactor>
    <text evidence="11">Binds 2 iron ions per subunit.</text>
</comment>
<dbReference type="PIRSF" id="PIRSF000346">
    <property type="entry name" value="Dlt9_acylACP_des"/>
    <property type="match status" value="1"/>
</dbReference>
<feature type="binding site" evidence="11">
    <location>
        <position position="196"/>
    </location>
    <ligand>
        <name>Fe cation</name>
        <dbReference type="ChEBI" id="CHEBI:24875"/>
        <label>2</label>
    </ligand>
</feature>
<dbReference type="GO" id="GO:0005829">
    <property type="term" value="C:cytosol"/>
    <property type="evidence" value="ECO:0007669"/>
    <property type="project" value="TreeGrafter"/>
</dbReference>
<dbReference type="Pfam" id="PF03405">
    <property type="entry name" value="FA_desaturase_2"/>
    <property type="match status" value="1"/>
</dbReference>
<evidence type="ECO:0000256" key="11">
    <source>
        <dbReference type="PIRSR" id="PIRSR000346-1"/>
    </source>
</evidence>
<dbReference type="GO" id="GO:0046872">
    <property type="term" value="F:metal ion binding"/>
    <property type="evidence" value="ECO:0007669"/>
    <property type="project" value="UniProtKB-KW"/>
</dbReference>
<feature type="binding site" evidence="11">
    <location>
        <position position="226"/>
    </location>
    <ligand>
        <name>Fe cation</name>
        <dbReference type="ChEBI" id="CHEBI:24875"/>
        <label>1</label>
    </ligand>
</feature>
<sequence>MTGPPGPVTRPHPDHTAKSPTTQRRESAMPPIDRSDRDAARAEHSLLAELQPVVEENLHRHHEVAKEWFPHEYIPWSQGRDFEGPLDGAAWEPAEATLPEVARTSLVVNLLTEDNLPGYHFAVAEFGRDGAWGNWVNRWTAEEARHGTALRDYLLVTRAVDPRALERARMAHMEGGYDRPDGFSAVHAIAYAAFQELATRISHRNTGLASTDPVCDALLARIAADENLHMVFYRNLVEAAFELAPDTAMEVVRDVVTGFEMPGSTIKDFGRKSAEIALAGIYDLRLHHDSVVMPILRKLRVFEREGLGPAGEAAREELAGFLSKLDSQATSFTDRREGIRASRAKRAAAMAS</sequence>
<evidence type="ECO:0000256" key="1">
    <source>
        <dbReference type="ARBA" id="ARBA00001954"/>
    </source>
</evidence>
<accession>A0A291QJR3</accession>
<feature type="binding site" evidence="11">
    <location>
        <position position="229"/>
    </location>
    <ligand>
        <name>Fe cation</name>
        <dbReference type="ChEBI" id="CHEBI:24875"/>
        <label>2</label>
    </ligand>
</feature>
<feature type="binding site" evidence="11">
    <location>
        <position position="143"/>
    </location>
    <ligand>
        <name>Fe cation</name>
        <dbReference type="ChEBI" id="CHEBI:24875"/>
        <label>1</label>
    </ligand>
</feature>
<feature type="region of interest" description="Disordered" evidence="12">
    <location>
        <begin position="1"/>
        <end position="40"/>
    </location>
</feature>
<evidence type="ECO:0000313" key="13">
    <source>
        <dbReference type="EMBL" id="ATL31746.1"/>
    </source>
</evidence>
<keyword evidence="14" id="KW-1185">Reference proteome</keyword>
<feature type="binding site" evidence="11">
    <location>
        <position position="113"/>
    </location>
    <ligand>
        <name>Fe cation</name>
        <dbReference type="ChEBI" id="CHEBI:24875"/>
        <label>1</label>
    </ligand>
</feature>
<dbReference type="InterPro" id="IPR005067">
    <property type="entry name" value="Fatty_acid_desaturase-2"/>
</dbReference>
<evidence type="ECO:0000256" key="7">
    <source>
        <dbReference type="ARBA" id="ARBA00023002"/>
    </source>
</evidence>
<dbReference type="GO" id="GO:0006633">
    <property type="term" value="P:fatty acid biosynthetic process"/>
    <property type="evidence" value="ECO:0007669"/>
    <property type="project" value="UniProtKB-KW"/>
</dbReference>
<dbReference type="SUPFAM" id="SSF47240">
    <property type="entry name" value="Ferritin-like"/>
    <property type="match status" value="1"/>
</dbReference>
<dbReference type="EMBL" id="CP022685">
    <property type="protein sequence ID" value="ATL31746.1"/>
    <property type="molecule type" value="Genomic_DNA"/>
</dbReference>
<evidence type="ECO:0000256" key="9">
    <source>
        <dbReference type="ARBA" id="ARBA00023098"/>
    </source>
</evidence>
<evidence type="ECO:0000256" key="2">
    <source>
        <dbReference type="ARBA" id="ARBA00008749"/>
    </source>
</evidence>
<comment type="cofactor">
    <cofactor evidence="1">
        <name>Fe(2+)</name>
        <dbReference type="ChEBI" id="CHEBI:29033"/>
    </cofactor>
</comment>
<keyword evidence="7 13" id="KW-0560">Oxidoreductase</keyword>
<dbReference type="PANTHER" id="PTHR31155">
    <property type="entry name" value="ACYL- ACYL-CARRIER-PROTEIN DESATURASE-RELATED"/>
    <property type="match status" value="1"/>
</dbReference>
<dbReference type="AlphaFoldDB" id="A0A291QJR3"/>
<evidence type="ECO:0000256" key="10">
    <source>
        <dbReference type="ARBA" id="ARBA00023160"/>
    </source>
</evidence>
<dbReference type="InterPro" id="IPR012348">
    <property type="entry name" value="RNR-like"/>
</dbReference>
<keyword evidence="6" id="KW-0276">Fatty acid metabolism</keyword>
<reference evidence="13 14" key="1">
    <citation type="submission" date="2017-08" db="EMBL/GenBank/DDBJ databases">
        <title>Complete Genome Sequence of Streptomyces formicae KY5, the formicamycin producer.</title>
        <authorList>
            <person name="Holmes N.A."/>
            <person name="Devine R."/>
            <person name="Qin Z."/>
            <person name="Seipke R.F."/>
            <person name="Wilkinson B."/>
            <person name="Hutchings M.I."/>
        </authorList>
    </citation>
    <scope>NUCLEOTIDE SEQUENCE [LARGE SCALE GENOMIC DNA]</scope>
    <source>
        <strain evidence="13 14">KY5</strain>
    </source>
</reference>
<keyword evidence="4" id="KW-0444">Lipid biosynthesis</keyword>
<dbReference type="Proteomes" id="UP000221011">
    <property type="component" value="Chromosome"/>
</dbReference>
<comment type="similarity">
    <text evidence="2">Belongs to the fatty acid desaturase type 2 family.</text>
</comment>
<feature type="binding site" evidence="11">
    <location>
        <position position="226"/>
    </location>
    <ligand>
        <name>Fe cation</name>
        <dbReference type="ChEBI" id="CHEBI:24875"/>
        <label>2</label>
    </ligand>
</feature>
<dbReference type="PANTHER" id="PTHR31155:SF9">
    <property type="entry name" value="STEAROYL-[ACYL-CARRIER-PROTEIN] 9-DESATURASE 7, CHLOROPLASTIC"/>
    <property type="match status" value="1"/>
</dbReference>
<keyword evidence="5 11" id="KW-0479">Metal-binding</keyword>
<evidence type="ECO:0000256" key="3">
    <source>
        <dbReference type="ARBA" id="ARBA00011738"/>
    </source>
</evidence>
<dbReference type="KEGG" id="sfk:KY5_6728"/>
<organism evidence="13 14">
    <name type="scientific">Streptomyces formicae</name>
    <dbReference type="NCBI Taxonomy" id="1616117"/>
    <lineage>
        <taxon>Bacteria</taxon>
        <taxon>Bacillati</taxon>
        <taxon>Actinomycetota</taxon>
        <taxon>Actinomycetes</taxon>
        <taxon>Kitasatosporales</taxon>
        <taxon>Streptomycetaceae</taxon>
        <taxon>Streptomyces</taxon>
    </lineage>
</organism>
<protein>
    <submittedName>
        <fullName evidence="13">Putative acyl-ACP desaturase, Stearoyl-ACP desaturase</fullName>
        <ecNumber evidence="13">1.14.19.2</ecNumber>
    </submittedName>
</protein>
<keyword evidence="8 11" id="KW-0408">Iron</keyword>
<dbReference type="EC" id="1.14.19.2" evidence="13"/>
<dbReference type="CDD" id="cd01050">
    <property type="entry name" value="Acyl_ACP_Desat"/>
    <property type="match status" value="1"/>
</dbReference>
<evidence type="ECO:0000256" key="8">
    <source>
        <dbReference type="ARBA" id="ARBA00023004"/>
    </source>
</evidence>
<evidence type="ECO:0000256" key="5">
    <source>
        <dbReference type="ARBA" id="ARBA00022723"/>
    </source>
</evidence>